<dbReference type="InterPro" id="IPR000073">
    <property type="entry name" value="AB_hydrolase_1"/>
</dbReference>
<protein>
    <submittedName>
        <fullName evidence="2">Alpha/beta fold hydrolase</fullName>
    </submittedName>
</protein>
<organism evidence="2 3">
    <name type="scientific">Agromyces tardus</name>
    <dbReference type="NCBI Taxonomy" id="2583849"/>
    <lineage>
        <taxon>Bacteria</taxon>
        <taxon>Bacillati</taxon>
        <taxon>Actinomycetota</taxon>
        <taxon>Actinomycetes</taxon>
        <taxon>Micrococcales</taxon>
        <taxon>Microbacteriaceae</taxon>
        <taxon>Agromyces</taxon>
    </lineage>
</organism>
<evidence type="ECO:0000313" key="2">
    <source>
        <dbReference type="EMBL" id="RNB46447.1"/>
    </source>
</evidence>
<dbReference type="Proteomes" id="UP000275048">
    <property type="component" value="Unassembled WGS sequence"/>
</dbReference>
<accession>A0A3M8A6Z5</accession>
<dbReference type="EMBL" id="RHHB01000033">
    <property type="protein sequence ID" value="RNB46447.1"/>
    <property type="molecule type" value="Genomic_DNA"/>
</dbReference>
<dbReference type="OrthoDB" id="9804723at2"/>
<comment type="caution">
    <text evidence="2">The sequence shown here is derived from an EMBL/GenBank/DDBJ whole genome shotgun (WGS) entry which is preliminary data.</text>
</comment>
<dbReference type="SUPFAM" id="SSF53474">
    <property type="entry name" value="alpha/beta-Hydrolases"/>
    <property type="match status" value="1"/>
</dbReference>
<sequence>MTTGHAEAPTLHAESPDGALIAYRVFGAGDADASQPPILLVHGFASNAEVTWQVTGWVRALRDAGREVITVDLRGHGDSDKPADADSYAPERLGEDLVAVLDSAGAATVDVVAYSMGNRVVSDLCALAPERVRRVVIGGAGPQELLATWQLAEARAYLEEGVPPGNELIAQVLGPAIKAGADPDALLACIEGVAGSSLSIPGSTPVLFVVGENDPVPVGVQELAMEWGSDVVTIPGRDHVSTLTARAFKDAAIDFLA</sequence>
<dbReference type="GO" id="GO:0016787">
    <property type="term" value="F:hydrolase activity"/>
    <property type="evidence" value="ECO:0007669"/>
    <property type="project" value="UniProtKB-KW"/>
</dbReference>
<reference evidence="2 3" key="1">
    <citation type="submission" date="2018-10" db="EMBL/GenBank/DDBJ databases">
        <title>Isolation, diversity and antibacterial activity of antinobacteria from the wheat rhizosphere soil.</title>
        <authorList>
            <person name="Sun T."/>
        </authorList>
    </citation>
    <scope>NUCLEOTIDE SEQUENCE [LARGE SCALE GENOMIC DNA]</scope>
    <source>
        <strain evidence="2 3">SJ-23</strain>
    </source>
</reference>
<keyword evidence="2" id="KW-0378">Hydrolase</keyword>
<proteinExistence type="predicted"/>
<feature type="domain" description="AB hydrolase-1" evidence="1">
    <location>
        <begin position="36"/>
        <end position="140"/>
    </location>
</feature>
<dbReference type="PANTHER" id="PTHR43433:SF5">
    <property type="entry name" value="AB HYDROLASE-1 DOMAIN-CONTAINING PROTEIN"/>
    <property type="match status" value="1"/>
</dbReference>
<dbReference type="RefSeq" id="WP_122937681.1">
    <property type="nucleotide sequence ID" value="NZ_JBHSNT010000059.1"/>
</dbReference>
<keyword evidence="3" id="KW-1185">Reference proteome</keyword>
<dbReference type="PANTHER" id="PTHR43433">
    <property type="entry name" value="HYDROLASE, ALPHA/BETA FOLD FAMILY PROTEIN"/>
    <property type="match status" value="1"/>
</dbReference>
<evidence type="ECO:0000259" key="1">
    <source>
        <dbReference type="Pfam" id="PF00561"/>
    </source>
</evidence>
<gene>
    <name evidence="2" type="ORF">EDM22_13880</name>
</gene>
<dbReference type="AlphaFoldDB" id="A0A3M8A6Z5"/>
<dbReference type="Gene3D" id="3.40.50.1820">
    <property type="entry name" value="alpha/beta hydrolase"/>
    <property type="match status" value="1"/>
</dbReference>
<dbReference type="InterPro" id="IPR029058">
    <property type="entry name" value="AB_hydrolase_fold"/>
</dbReference>
<dbReference type="Pfam" id="PF00561">
    <property type="entry name" value="Abhydrolase_1"/>
    <property type="match status" value="1"/>
</dbReference>
<evidence type="ECO:0000313" key="3">
    <source>
        <dbReference type="Proteomes" id="UP000275048"/>
    </source>
</evidence>
<dbReference type="InterPro" id="IPR050471">
    <property type="entry name" value="AB_hydrolase"/>
</dbReference>
<name>A0A3M8A6Z5_9MICO</name>